<comment type="subcellular location">
    <subcellularLocation>
        <location evidence="1">Cytoplasm</location>
        <location evidence="1">Cytoskeleton</location>
    </subcellularLocation>
</comment>
<dbReference type="PANTHER" id="PTHR12609">
    <property type="entry name" value="MICROTUBULE ASSOCIATED PROTEIN XMAP215"/>
    <property type="match status" value="1"/>
</dbReference>
<feature type="region of interest" description="Disordered" evidence="4">
    <location>
        <begin position="104"/>
        <end position="145"/>
    </location>
</feature>
<feature type="region of interest" description="Disordered" evidence="4">
    <location>
        <begin position="374"/>
        <end position="402"/>
    </location>
</feature>
<dbReference type="GO" id="GO:0061863">
    <property type="term" value="F:microtubule plus end polymerase"/>
    <property type="evidence" value="ECO:0007669"/>
    <property type="project" value="InterPro"/>
</dbReference>
<dbReference type="InterPro" id="IPR011611">
    <property type="entry name" value="PfkB_dom"/>
</dbReference>
<feature type="domain" description="TOG" evidence="5">
    <location>
        <begin position="991"/>
        <end position="1235"/>
    </location>
</feature>
<evidence type="ECO:0000256" key="1">
    <source>
        <dbReference type="ARBA" id="ARBA00004245"/>
    </source>
</evidence>
<feature type="domain" description="TOG" evidence="5">
    <location>
        <begin position="407"/>
        <end position="652"/>
    </location>
</feature>
<dbReference type="GO" id="GO:0051010">
    <property type="term" value="F:microtubule plus-end binding"/>
    <property type="evidence" value="ECO:0007669"/>
    <property type="project" value="InterPro"/>
</dbReference>
<keyword evidence="3" id="KW-0206">Cytoskeleton</keyword>
<dbReference type="VEuPathDB" id="FungiDB:H310_04156"/>
<dbReference type="GO" id="GO:0030951">
    <property type="term" value="P:establishment or maintenance of microtubule cytoskeleton polarity"/>
    <property type="evidence" value="ECO:0007669"/>
    <property type="project" value="InterPro"/>
</dbReference>
<feature type="domain" description="TOG" evidence="5">
    <location>
        <begin position="133"/>
        <end position="368"/>
    </location>
</feature>
<dbReference type="Pfam" id="PF21041">
    <property type="entry name" value="XMAP215_CLASP_TOG"/>
    <property type="match status" value="2"/>
</dbReference>
<dbReference type="Gene3D" id="3.40.1190.20">
    <property type="match status" value="1"/>
</dbReference>
<feature type="region of interest" description="Disordered" evidence="4">
    <location>
        <begin position="648"/>
        <end position="705"/>
    </location>
</feature>
<protein>
    <recommendedName>
        <fullName evidence="5">TOG domain-containing protein</fullName>
    </recommendedName>
</protein>
<feature type="region of interest" description="Disordered" evidence="4">
    <location>
        <begin position="28"/>
        <end position="83"/>
    </location>
</feature>
<gene>
    <name evidence="6" type="ORF">DYB32_004453</name>
</gene>
<feature type="region of interest" description="Disordered" evidence="4">
    <location>
        <begin position="1233"/>
        <end position="1295"/>
    </location>
</feature>
<evidence type="ECO:0000313" key="6">
    <source>
        <dbReference type="EMBL" id="RHY30276.1"/>
    </source>
</evidence>
<evidence type="ECO:0000259" key="5">
    <source>
        <dbReference type="SMART" id="SM01349"/>
    </source>
</evidence>
<dbReference type="SMART" id="SM01349">
    <property type="entry name" value="TOG"/>
    <property type="match status" value="5"/>
</dbReference>
<dbReference type="GO" id="GO:0046785">
    <property type="term" value="P:microtubule polymerization"/>
    <property type="evidence" value="ECO:0007669"/>
    <property type="project" value="InterPro"/>
</dbReference>
<feature type="domain" description="TOG" evidence="5">
    <location>
        <begin position="730"/>
        <end position="967"/>
    </location>
</feature>
<feature type="compositionally biased region" description="Low complexity" evidence="4">
    <location>
        <begin position="1278"/>
        <end position="1295"/>
    </location>
</feature>
<feature type="domain" description="TOG" evidence="5">
    <location>
        <begin position="1320"/>
        <end position="1570"/>
    </location>
</feature>
<evidence type="ECO:0000313" key="7">
    <source>
        <dbReference type="Proteomes" id="UP000285060"/>
    </source>
</evidence>
<dbReference type="InterPro" id="IPR029056">
    <property type="entry name" value="Ribokinase-like"/>
</dbReference>
<sequence length="2366" mass="254272">MSCKCPLCMGEDVSALLAITKTITSNITYTEPGEEDAAPPPTAKSGFMANSPPAKPAPAPRQSLKSRMSKPAAAPVEKLPPLDFQDVDMSSSAVLETAPLSTLHPPVEENQAPLPPPISSGGEAPPEYAGDDDASSRRAASSDDAPLQMEQLEAKVADKNWKVRKEVYDDLKAAFECGRAIEGGNVTELFGKFVDDSNAAAMECGLAAVLAYTVQASAHQWNNAIVGRVMPKVIDKGFSGRPGTVKLAEELVLEFVHLGSAEDTITALLEGTKNKKPKVPPLCVNSILECFKAFGPRVVPVVAVKKELKALCESTVNNVRPTALKLIGELYRWTGPTLVQDIVASLRPAQQTEYEAMIHEITPGQAVPTRYLKGKEPKPASATATKAGGGKGAATAKTDGGGFDPREFAETVNLLDRLPKTEYKAKMALPKWSEKVEALKIILDTIGSVPKLANGDYSDLVQTLKLCTQDSNVNIVAKSIEVLGVLADGLRRNFSQYARILLPVLLRKLSDKKSNVLAATHQALDMFQQHALPIDNMMDELKVTIEGATNKVPASRAQGVLFVERCISKQTVNVADAALMKTCGELFANCIEDPDPALRKAGVDAMVTLVKSSSQASRFVKNTLDVLEKRQARSYKVIQAAMGSDAGAAEPAAPKQQAGSVPKVATASASSVPKEASKTPSAAPPARANSLKKLPSSSSAAAPAKLGKSASSKAVTASSDTIALTPQEAEFQLENLDLDGWTTAVVPNFQSAKWTDRKAAFEALEGAFQLVSSDVPTANLDAVVVYVAAQSKNFKESNVQVLKSAFQAVTTIAGLCDSMGAGVVSYVVPPAVEKMGDRKVSETVRPMFMTFGELVGPAAVLTAMFGHMAVVKTPLAQLECLEFVNECVKEFGVTVCNPRGIIEYAKGPFGMESSNPKSRVSAIALFGTLYNQLGDGMRPLLNLDAWKPSLKDTVEAEFKRVGYTANAFRATRAVKCDEGAGGGGAASGGGSLFGRVDISAKITKELLADMQNEDDKVAWKKRLDAMEQAQRLCEEAGLSIELTKAVMDLMKSLKARLSDSNANLKTKAVQVIGVVATSIGPSVSKLAKLVGNNLVVGVSDNKKAMQQACLEALHKWVVHNDVASGSCFDSLLPFVAEALKNPVGRAELLGWTVAMTQLISDRLDLRPLVENTIDALLDKSTEAREKAQLLLVDVFKSVGKDAVHAGCRDILPAKMRTLKPMIDRAATAAFGSGTAVDDKPASAKPATSSLARASSTVGGARTPASAPSPKAMTSIPRSLSTASTSSSASAPPAAPATSLLISSDKLSRLERNRKNKWIFDPADPAELLARKGQVETEWSALVHSTLRAKLFAPSYEKGMMQAIDDLSACVTAQPDEVFESLDLILKWSTLRIVDNNVQALVKMLDLLVKLFQMLVNYGWELDDVEAAIFLPYLCQESGQQKPRFRMRFRDVLRLVVQVYPSAKLTPYLLDCITNSKNSKSRSECLDLIEYIAETKGHAAVGRKTLRDIAKYVDCSEKEVRESAIAAVVRIFTLVGDANTDRFFTLCNISSQKSMDLVLQKIKYLPTAASIPSGPKPTVPSSYQRYASAPVDEPAREPPLSTTHDQSAKTSRFERPVTPIKVHTPSSAHPPGYAQPPPTTLLQRPATPAKYQPSSTSQHDGTRQVDMPLSHTPSAVPFRSDLGVTPVAATTTRTDMRTVLFLPLERLLVSQRELTVNLDAFAAGKDALKSIYFVASSGDDLFMQENVNEVVLRVCHVLHAAFGKPNMELNVVSLCVATVANILKHAAYASRIERIAIERLLLEACMGFLDPRLDDIEATLSNRIMVALNKLIMTTAYALRIGEVWPAMLVVLERLVSGKVDEYKIHDKVNLLTDKPTLARVVAKLVVKTTRRELALPTPFANVDVASVLHTKHRFFTTCAVLASDANDDGVWANNAMKTSLKHAADFWGASEDRRPAFQAALNDLPISSPIHRMLMQIAPNVFTIPSPDAAARGLTNAVQLFSTTTDPATKLQAAMTMVEVKMNSDAAAMDVDASKKDDLRQSLEKLDMAAYNRTAASATDSAIKCALTRTNIFKDRSLEVSAAPTALEPDMIAVIGDSFVDVLAGVETLPAWGRDSPCKEPIQMQPGGSALNTATQLANLRGDDEVTFFSAVGADAFGDMLKAHLEKSRVKLHAAHLPLIVPTGVCIVLTGQGDRFYSVTGLLPGLVDLLKAAKVRGITLSLDTNYDGSEQWNGLDEILPLLDVFLPNEVEAQRISKRDSLDDAVAYFRTVAPSTLIVVKIGREGVCATRGDFHAFFRGFPVDNVVDATGAGDAFNAGFLHEWVKTNDVEQALKWGCAVGSHCVRVVGACSTLPDPQHVQQLVRQA</sequence>
<proteinExistence type="predicted"/>
<dbReference type="GO" id="GO:0007051">
    <property type="term" value="P:spindle organization"/>
    <property type="evidence" value="ECO:0007669"/>
    <property type="project" value="InterPro"/>
</dbReference>
<organism evidence="6 7">
    <name type="scientific">Aphanomyces invadans</name>
    <dbReference type="NCBI Taxonomy" id="157072"/>
    <lineage>
        <taxon>Eukaryota</taxon>
        <taxon>Sar</taxon>
        <taxon>Stramenopiles</taxon>
        <taxon>Oomycota</taxon>
        <taxon>Saprolegniomycetes</taxon>
        <taxon>Saprolegniales</taxon>
        <taxon>Verrucalvaceae</taxon>
        <taxon>Aphanomyces</taxon>
    </lineage>
</organism>
<feature type="compositionally biased region" description="Low complexity" evidence="4">
    <location>
        <begin position="691"/>
        <end position="705"/>
    </location>
</feature>
<feature type="compositionally biased region" description="Polar residues" evidence="4">
    <location>
        <begin position="1245"/>
        <end position="1257"/>
    </location>
</feature>
<dbReference type="GO" id="GO:0005856">
    <property type="term" value="C:cytoskeleton"/>
    <property type="evidence" value="ECO:0007669"/>
    <property type="project" value="UniProtKB-SubCell"/>
</dbReference>
<dbReference type="SUPFAM" id="SSF53613">
    <property type="entry name" value="Ribokinase-like"/>
    <property type="match status" value="1"/>
</dbReference>
<reference evidence="6 7" key="1">
    <citation type="submission" date="2018-08" db="EMBL/GenBank/DDBJ databases">
        <title>Aphanomyces genome sequencing and annotation.</title>
        <authorList>
            <person name="Minardi D."/>
            <person name="Oidtmann B."/>
            <person name="Van Der Giezen M."/>
            <person name="Studholme D.J."/>
        </authorList>
    </citation>
    <scope>NUCLEOTIDE SEQUENCE [LARGE SCALE GENOMIC DNA]</scope>
    <source>
        <strain evidence="6 7">NJM0002</strain>
    </source>
</reference>
<dbReference type="Pfam" id="PF00294">
    <property type="entry name" value="PfkB"/>
    <property type="match status" value="2"/>
</dbReference>
<dbReference type="Gene3D" id="1.25.10.10">
    <property type="entry name" value="Leucine-rich Repeat Variant"/>
    <property type="match status" value="5"/>
</dbReference>
<evidence type="ECO:0000256" key="3">
    <source>
        <dbReference type="ARBA" id="ARBA00023212"/>
    </source>
</evidence>
<accession>A0A418AXL6</accession>
<dbReference type="Proteomes" id="UP000285060">
    <property type="component" value="Unassembled WGS sequence"/>
</dbReference>
<dbReference type="InterPro" id="IPR016024">
    <property type="entry name" value="ARM-type_fold"/>
</dbReference>
<feature type="compositionally biased region" description="Polar residues" evidence="4">
    <location>
        <begin position="1599"/>
        <end position="1609"/>
    </location>
</feature>
<feature type="region of interest" description="Disordered" evidence="4">
    <location>
        <begin position="1568"/>
        <end position="1676"/>
    </location>
</feature>
<dbReference type="SUPFAM" id="SSF48371">
    <property type="entry name" value="ARM repeat"/>
    <property type="match status" value="2"/>
</dbReference>
<evidence type="ECO:0000256" key="4">
    <source>
        <dbReference type="SAM" id="MobiDB-lite"/>
    </source>
</evidence>
<keyword evidence="2" id="KW-0963">Cytoplasm</keyword>
<name>A0A418AXL6_9STRA</name>
<evidence type="ECO:0000256" key="2">
    <source>
        <dbReference type="ARBA" id="ARBA00022490"/>
    </source>
</evidence>
<comment type="caution">
    <text evidence="6">The sequence shown here is derived from an EMBL/GenBank/DDBJ whole genome shotgun (WGS) entry which is preliminary data.</text>
</comment>
<dbReference type="InterPro" id="IPR045110">
    <property type="entry name" value="XMAP215"/>
</dbReference>
<dbReference type="InterPro" id="IPR034085">
    <property type="entry name" value="TOG"/>
</dbReference>
<keyword evidence="7" id="KW-1185">Reference proteome</keyword>
<dbReference type="InterPro" id="IPR048491">
    <property type="entry name" value="XMAP215_CLASP_TOG"/>
</dbReference>
<dbReference type="VEuPathDB" id="FungiDB:H310_04157"/>
<dbReference type="EMBL" id="QUSY01000336">
    <property type="protein sequence ID" value="RHY30276.1"/>
    <property type="molecule type" value="Genomic_DNA"/>
</dbReference>
<dbReference type="InterPro" id="IPR011989">
    <property type="entry name" value="ARM-like"/>
</dbReference>